<dbReference type="InterPro" id="IPR016166">
    <property type="entry name" value="FAD-bd_PCMH"/>
</dbReference>
<dbReference type="Proteomes" id="UP000198765">
    <property type="component" value="Chromosome I"/>
</dbReference>
<keyword evidence="4" id="KW-0274">FAD</keyword>
<keyword evidence="5" id="KW-0560">Oxidoreductase</keyword>
<dbReference type="InterPro" id="IPR006093">
    <property type="entry name" value="Oxy_OxRdtase_FAD_BS"/>
</dbReference>
<dbReference type="Pfam" id="PF08031">
    <property type="entry name" value="BBE"/>
    <property type="match status" value="1"/>
</dbReference>
<dbReference type="InterPro" id="IPR036318">
    <property type="entry name" value="FAD-bd_PCMH-like_sf"/>
</dbReference>
<dbReference type="InterPro" id="IPR016167">
    <property type="entry name" value="FAD-bd_PCMH_sub1"/>
</dbReference>
<dbReference type="AlphaFoldDB" id="A0A1A8ZHF1"/>
<gene>
    <name evidence="7" type="ORF">GA0070621_1750</name>
</gene>
<evidence type="ECO:0000256" key="3">
    <source>
        <dbReference type="ARBA" id="ARBA00022630"/>
    </source>
</evidence>
<accession>A0A1A8ZHF1</accession>
<comment type="cofactor">
    <cofactor evidence="1">
        <name>FAD</name>
        <dbReference type="ChEBI" id="CHEBI:57692"/>
    </cofactor>
</comment>
<dbReference type="Pfam" id="PF01565">
    <property type="entry name" value="FAD_binding_4"/>
    <property type="match status" value="1"/>
</dbReference>
<proteinExistence type="inferred from homology"/>
<evidence type="ECO:0000313" key="7">
    <source>
        <dbReference type="EMBL" id="SBT43306.1"/>
    </source>
</evidence>
<name>A0A1A8ZHF1_9ACTN</name>
<dbReference type="InterPro" id="IPR012951">
    <property type="entry name" value="BBE"/>
</dbReference>
<evidence type="ECO:0000256" key="2">
    <source>
        <dbReference type="ARBA" id="ARBA00005466"/>
    </source>
</evidence>
<dbReference type="Gene3D" id="3.30.465.10">
    <property type="match status" value="1"/>
</dbReference>
<sequence length="449" mass="47266">MNGITGAIHRPGDAGYDSHRSGYNRVIEHRPALVVEAVDADDVAAAVRLAAAEERPVAVQATGHGPAVPADDAVLIHTGRMTGVRTDLANRTARIAAGARWRDVLAVAAPHGLAPLNGSSPVVGAVGYTIGGGIGMLGRRYGFAADHVRAVELVTADGQVRRLTTDREPELFWAVRGGKGNFGVVTALEVDLFPVAQLYGGGLYYGAEAVPDALAAYAGWTETVPDEMTSSVLLVQVPDIEAAPAPLRGRFVMHLRIAYCGAPEEGERLVEPLRKAASPLMDTLGVLPYERVGSIHHEPTDPAASYGRNIALRELVPAVEALLAAAGPDAHAPYAVELRHLGGAYARPPVVPNAVGGRDAGYSVSSMSLVNGTDLETLRTAHEGLHERLRPWRTGGGLLNFLGVHDATEATVRAAFDPAVHEQLAAVKAVYDPGNLFRINHNIPPRGAV</sequence>
<dbReference type="PATRIC" id="fig|299146.4.peg.1811"/>
<feature type="domain" description="FAD-binding PCMH-type" evidence="6">
    <location>
        <begin position="27"/>
        <end position="195"/>
    </location>
</feature>
<dbReference type="PROSITE" id="PS00862">
    <property type="entry name" value="OX2_COVAL_FAD"/>
    <property type="match status" value="1"/>
</dbReference>
<dbReference type="RefSeq" id="WP_091193010.1">
    <property type="nucleotide sequence ID" value="NZ_LT594324.1"/>
</dbReference>
<dbReference type="InterPro" id="IPR050416">
    <property type="entry name" value="FAD-linked_Oxidoreductase"/>
</dbReference>
<dbReference type="Gene3D" id="3.40.462.20">
    <property type="match status" value="1"/>
</dbReference>
<dbReference type="SUPFAM" id="SSF56176">
    <property type="entry name" value="FAD-binding/transporter-associated domain-like"/>
    <property type="match status" value="1"/>
</dbReference>
<dbReference type="Gene3D" id="3.30.43.10">
    <property type="entry name" value="Uridine Diphospho-n-acetylenolpyruvylglucosamine Reductase, domain 2"/>
    <property type="match status" value="1"/>
</dbReference>
<dbReference type="GO" id="GO:0016491">
    <property type="term" value="F:oxidoreductase activity"/>
    <property type="evidence" value="ECO:0007669"/>
    <property type="project" value="UniProtKB-KW"/>
</dbReference>
<dbReference type="PANTHER" id="PTHR42973">
    <property type="entry name" value="BINDING OXIDOREDUCTASE, PUTATIVE (AFU_ORTHOLOGUE AFUA_1G17690)-RELATED"/>
    <property type="match status" value="1"/>
</dbReference>
<keyword evidence="3" id="KW-0285">Flavoprotein</keyword>
<evidence type="ECO:0000256" key="4">
    <source>
        <dbReference type="ARBA" id="ARBA00022827"/>
    </source>
</evidence>
<dbReference type="InterPro" id="IPR006094">
    <property type="entry name" value="Oxid_FAD_bind_N"/>
</dbReference>
<comment type="similarity">
    <text evidence="2">Belongs to the oxygen-dependent FAD-linked oxidoreductase family.</text>
</comment>
<dbReference type="OrthoDB" id="9775082at2"/>
<evidence type="ECO:0000256" key="1">
    <source>
        <dbReference type="ARBA" id="ARBA00001974"/>
    </source>
</evidence>
<protein>
    <submittedName>
        <fullName evidence="7">FAD/FMN-containing dehydrogenase</fullName>
    </submittedName>
</protein>
<evidence type="ECO:0000259" key="6">
    <source>
        <dbReference type="PROSITE" id="PS51387"/>
    </source>
</evidence>
<organism evidence="7 8">
    <name type="scientific">Micromonospora narathiwatensis</name>
    <dbReference type="NCBI Taxonomy" id="299146"/>
    <lineage>
        <taxon>Bacteria</taxon>
        <taxon>Bacillati</taxon>
        <taxon>Actinomycetota</taxon>
        <taxon>Actinomycetes</taxon>
        <taxon>Micromonosporales</taxon>
        <taxon>Micromonosporaceae</taxon>
        <taxon>Micromonospora</taxon>
    </lineage>
</organism>
<dbReference type="PROSITE" id="PS51387">
    <property type="entry name" value="FAD_PCMH"/>
    <property type="match status" value="1"/>
</dbReference>
<evidence type="ECO:0000256" key="5">
    <source>
        <dbReference type="ARBA" id="ARBA00023002"/>
    </source>
</evidence>
<keyword evidence="8" id="KW-1185">Reference proteome</keyword>
<dbReference type="EMBL" id="LT594324">
    <property type="protein sequence ID" value="SBT43306.1"/>
    <property type="molecule type" value="Genomic_DNA"/>
</dbReference>
<reference evidence="7 8" key="1">
    <citation type="submission" date="2016-06" db="EMBL/GenBank/DDBJ databases">
        <authorList>
            <person name="Kjaerup R.B."/>
            <person name="Dalgaard T.S."/>
            <person name="Juul-Madsen H.R."/>
        </authorList>
    </citation>
    <scope>NUCLEOTIDE SEQUENCE [LARGE SCALE GENOMIC DNA]</scope>
    <source>
        <strain evidence="7 8">DSM 45248</strain>
    </source>
</reference>
<evidence type="ECO:0000313" key="8">
    <source>
        <dbReference type="Proteomes" id="UP000198765"/>
    </source>
</evidence>
<dbReference type="InterPro" id="IPR016169">
    <property type="entry name" value="FAD-bd_PCMH_sub2"/>
</dbReference>
<dbReference type="GO" id="GO:0071949">
    <property type="term" value="F:FAD binding"/>
    <property type="evidence" value="ECO:0007669"/>
    <property type="project" value="InterPro"/>
</dbReference>
<dbReference type="PANTHER" id="PTHR42973:SF39">
    <property type="entry name" value="FAD-BINDING PCMH-TYPE DOMAIN-CONTAINING PROTEIN"/>
    <property type="match status" value="1"/>
</dbReference>